<sequence length="695" mass="77224">MAATVKKALPELIYYIILYMQITEDQIKVWTANPQQFVEDEDDDTFSYSVRISAQDLLLAVAAEFQNESAAALAAAATRHLQEAEQAKSSGNEHWWKIHEACMLALGSVKTIITENVKNGRIQFDMHGFLASVILADLNLAAASPFLLGRALWAASRFTAAMSPELIQQFLQATVSGLHESQPPSVRISAVRAIWGYCDQLKLSESTHVLQPFLPSILDGLVQLAAQFSSDVLTLVMETLCIVCTVDPAFTTSAENKICPLTIAIFLKYNNDPVVTSLVQDIFKELAQIEGCQGPMQMRLIPTLVSIMQAPPDKIPSALCSTSVDILTTVVRNTKPPLSELLVCQAFPVVAQCTIRTDDNTIMQNGGECLRAYVSVALEQIAQWRDEQGNSGLWYVMQVVNQLLDPRTSEFTAAFVGRLVSTLISRAGTELGDQLDQILRAILSKMQQAETLSVMQSLIMVFAHLVHSQLEPLLEFLCSLPGPTGKPALEFVMTEWMSRQHLFYGQYEGKVSTVALCKLLQHSINADDKRLQDIMVKGDEIYSAEDGIRTRSKSAKNPERWTNIPLLVKIYKLIINELSTVMEANASRGNTADWSQDSSGIWDDQEEEDGEEDDDDEGLAGQLLSDLIASSKYDDDYYEDDDEDDPDALKDPIYQIDLQAYLTDFLTQFAQQPCYSMFSGHLNNTERQTLQTIGL</sequence>
<dbReference type="SUPFAM" id="SSF48371">
    <property type="entry name" value="ARM repeat"/>
    <property type="match status" value="1"/>
</dbReference>
<dbReference type="Pfam" id="PF25758">
    <property type="entry name" value="TPR_IPO11"/>
    <property type="match status" value="1"/>
</dbReference>
<feature type="compositionally biased region" description="Acidic residues" evidence="2">
    <location>
        <begin position="603"/>
        <end position="618"/>
    </location>
</feature>
<dbReference type="InterPro" id="IPR058669">
    <property type="entry name" value="TPR_IPO7/11-like"/>
</dbReference>
<dbReference type="Pfam" id="PF25018">
    <property type="entry name" value="HEAT_IPO9_c"/>
    <property type="match status" value="1"/>
</dbReference>
<organism evidence="5">
    <name type="scientific">Nothobranchius kadleci</name>
    <name type="common">African annual killifish</name>
    <dbReference type="NCBI Taxonomy" id="1051664"/>
    <lineage>
        <taxon>Eukaryota</taxon>
        <taxon>Metazoa</taxon>
        <taxon>Chordata</taxon>
        <taxon>Craniata</taxon>
        <taxon>Vertebrata</taxon>
        <taxon>Euteleostomi</taxon>
        <taxon>Actinopterygii</taxon>
        <taxon>Neopterygii</taxon>
        <taxon>Teleostei</taxon>
        <taxon>Neoteleostei</taxon>
        <taxon>Acanthomorphata</taxon>
        <taxon>Ovalentaria</taxon>
        <taxon>Atherinomorphae</taxon>
        <taxon>Cyprinodontiformes</taxon>
        <taxon>Nothobranchiidae</taxon>
        <taxon>Nothobranchius</taxon>
    </lineage>
</organism>
<dbReference type="PANTHER" id="PTHR10997:SF9">
    <property type="entry name" value="IMPORTIN-9"/>
    <property type="match status" value="1"/>
</dbReference>
<gene>
    <name evidence="5" type="primary">IPO9</name>
</gene>
<protein>
    <submittedName>
        <fullName evidence="5">Importin 9</fullName>
    </submittedName>
</protein>
<dbReference type="AlphaFoldDB" id="A0A1A8CPP9"/>
<feature type="compositionally biased region" description="Polar residues" evidence="2">
    <location>
        <begin position="588"/>
        <end position="599"/>
    </location>
</feature>
<dbReference type="InterPro" id="IPR016024">
    <property type="entry name" value="ARM-type_fold"/>
</dbReference>
<proteinExistence type="predicted"/>
<dbReference type="EMBL" id="HADZ01016755">
    <property type="protein sequence ID" value="SBP80696.1"/>
    <property type="molecule type" value="Transcribed_RNA"/>
</dbReference>
<evidence type="ECO:0000259" key="4">
    <source>
        <dbReference type="Pfam" id="PF25758"/>
    </source>
</evidence>
<reference evidence="5" key="2">
    <citation type="submission" date="2016-06" db="EMBL/GenBank/DDBJ databases">
        <title>The genome of a short-lived fish provides insights into sex chromosome evolution and the genetic control of aging.</title>
        <authorList>
            <person name="Reichwald K."/>
            <person name="Felder M."/>
            <person name="Petzold A."/>
            <person name="Koch P."/>
            <person name="Groth M."/>
            <person name="Platzer M."/>
        </authorList>
    </citation>
    <scope>NUCLEOTIDE SEQUENCE</scope>
    <source>
        <tissue evidence="5">Brain</tissue>
    </source>
</reference>
<dbReference type="Gene3D" id="1.25.10.10">
    <property type="entry name" value="Leucine-rich Repeat Variant"/>
    <property type="match status" value="1"/>
</dbReference>
<keyword evidence="1" id="KW-0813">Transport</keyword>
<feature type="domain" description="Importin-9 central HEAT repeats" evidence="3">
    <location>
        <begin position="7"/>
        <end position="259"/>
    </location>
</feature>
<keyword evidence="1" id="KW-0653">Protein transport</keyword>
<name>A0A1A8CPP9_NOTKA</name>
<accession>A0A1A8CPP9</accession>
<dbReference type="GO" id="GO:0006606">
    <property type="term" value="P:protein import into nucleus"/>
    <property type="evidence" value="ECO:0007669"/>
    <property type="project" value="TreeGrafter"/>
</dbReference>
<dbReference type="InterPro" id="IPR056840">
    <property type="entry name" value="HEAT_IPO9_central"/>
</dbReference>
<dbReference type="PANTHER" id="PTHR10997">
    <property type="entry name" value="IMPORTIN-7, 8, 11"/>
    <property type="match status" value="1"/>
</dbReference>
<reference evidence="5" key="1">
    <citation type="submission" date="2016-05" db="EMBL/GenBank/DDBJ databases">
        <authorList>
            <person name="Lavstsen T."/>
            <person name="Jespersen J.S."/>
        </authorList>
    </citation>
    <scope>NUCLEOTIDE SEQUENCE</scope>
    <source>
        <tissue evidence="5">Brain</tissue>
    </source>
</reference>
<evidence type="ECO:0000259" key="3">
    <source>
        <dbReference type="Pfam" id="PF25018"/>
    </source>
</evidence>
<feature type="region of interest" description="Disordered" evidence="2">
    <location>
        <begin position="588"/>
        <end position="618"/>
    </location>
</feature>
<evidence type="ECO:0000256" key="1">
    <source>
        <dbReference type="ARBA" id="ARBA00022927"/>
    </source>
</evidence>
<evidence type="ECO:0000313" key="5">
    <source>
        <dbReference type="EMBL" id="SBP80696.1"/>
    </source>
</evidence>
<evidence type="ECO:0000256" key="2">
    <source>
        <dbReference type="SAM" id="MobiDB-lite"/>
    </source>
</evidence>
<dbReference type="GO" id="GO:0005829">
    <property type="term" value="C:cytosol"/>
    <property type="evidence" value="ECO:0007669"/>
    <property type="project" value="TreeGrafter"/>
</dbReference>
<dbReference type="InterPro" id="IPR011989">
    <property type="entry name" value="ARM-like"/>
</dbReference>
<feature type="domain" description="Importin-7/11-like TPR repeats" evidence="4">
    <location>
        <begin position="280"/>
        <end position="535"/>
    </location>
</feature>
<dbReference type="GO" id="GO:0005635">
    <property type="term" value="C:nuclear envelope"/>
    <property type="evidence" value="ECO:0007669"/>
    <property type="project" value="TreeGrafter"/>
</dbReference>